<evidence type="ECO:0000256" key="6">
    <source>
        <dbReference type="ARBA" id="ARBA00023136"/>
    </source>
</evidence>
<evidence type="ECO:0000256" key="1">
    <source>
        <dbReference type="ARBA" id="ARBA00004651"/>
    </source>
</evidence>
<dbReference type="Proteomes" id="UP001550853">
    <property type="component" value="Unassembled WGS sequence"/>
</dbReference>
<evidence type="ECO:0000256" key="7">
    <source>
        <dbReference type="SAM" id="MobiDB-lite"/>
    </source>
</evidence>
<proteinExistence type="predicted"/>
<keyword evidence="6 8" id="KW-0472">Membrane</keyword>
<evidence type="ECO:0000256" key="2">
    <source>
        <dbReference type="ARBA" id="ARBA00022448"/>
    </source>
</evidence>
<dbReference type="SUPFAM" id="SSF103473">
    <property type="entry name" value="MFS general substrate transporter"/>
    <property type="match status" value="1"/>
</dbReference>
<feature type="transmembrane region" description="Helical" evidence="8">
    <location>
        <begin position="93"/>
        <end position="112"/>
    </location>
</feature>
<organism evidence="10 11">
    <name type="scientific">Streptomyces catenulae</name>
    <dbReference type="NCBI Taxonomy" id="66875"/>
    <lineage>
        <taxon>Bacteria</taxon>
        <taxon>Bacillati</taxon>
        <taxon>Actinomycetota</taxon>
        <taxon>Actinomycetes</taxon>
        <taxon>Kitasatosporales</taxon>
        <taxon>Streptomycetaceae</taxon>
        <taxon>Streptomyces</taxon>
    </lineage>
</organism>
<dbReference type="PANTHER" id="PTHR23517:SF2">
    <property type="entry name" value="MULTIDRUG RESISTANCE PROTEIN MDTH"/>
    <property type="match status" value="1"/>
</dbReference>
<gene>
    <name evidence="10" type="ORF">AB0E61_13760</name>
</gene>
<dbReference type="PANTHER" id="PTHR23517">
    <property type="entry name" value="RESISTANCE PROTEIN MDTM, PUTATIVE-RELATED-RELATED"/>
    <property type="match status" value="1"/>
</dbReference>
<dbReference type="Pfam" id="PF07690">
    <property type="entry name" value="MFS_1"/>
    <property type="match status" value="1"/>
</dbReference>
<feature type="transmembrane region" description="Helical" evidence="8">
    <location>
        <begin position="384"/>
        <end position="401"/>
    </location>
</feature>
<evidence type="ECO:0000256" key="8">
    <source>
        <dbReference type="SAM" id="Phobius"/>
    </source>
</evidence>
<dbReference type="Gene3D" id="1.20.1250.20">
    <property type="entry name" value="MFS general substrate transporter like domains"/>
    <property type="match status" value="1"/>
</dbReference>
<evidence type="ECO:0000313" key="10">
    <source>
        <dbReference type="EMBL" id="MEU3711151.1"/>
    </source>
</evidence>
<dbReference type="InterPro" id="IPR011701">
    <property type="entry name" value="MFS"/>
</dbReference>
<feature type="transmembrane region" description="Helical" evidence="8">
    <location>
        <begin position="48"/>
        <end position="73"/>
    </location>
</feature>
<dbReference type="RefSeq" id="WP_078653845.1">
    <property type="nucleotide sequence ID" value="NZ_JBEZVI010000009.1"/>
</dbReference>
<keyword evidence="3" id="KW-1003">Cell membrane</keyword>
<keyword evidence="2" id="KW-0813">Transport</keyword>
<feature type="transmembrane region" description="Helical" evidence="8">
    <location>
        <begin position="257"/>
        <end position="279"/>
    </location>
</feature>
<dbReference type="EMBL" id="JBEZVI010000009">
    <property type="protein sequence ID" value="MEU3711151.1"/>
    <property type="molecule type" value="Genomic_DNA"/>
</dbReference>
<feature type="transmembrane region" description="Helical" evidence="8">
    <location>
        <begin position="173"/>
        <end position="195"/>
    </location>
</feature>
<feature type="transmembrane region" description="Helical" evidence="8">
    <location>
        <begin position="355"/>
        <end position="378"/>
    </location>
</feature>
<sequence length="432" mass="44911">MAGDTTRAGRDGPRKWPLLVAVGIDSLGTGLYLPLSLLYFLRVTELDLGTIGVLVSVASAAALPVPLLVGRVVDRFGPRLVVAGGQALQGLGFLLYLTVSGTSSLLIAVFVMKAGTRVYWSSVFTLIADQADAEGADAKESWFARTGMLRETGAGGGALLAGLLLAVDSSRAYDGLILGSALAFLVAAVVVVLMVPSTSHVRTAQAPSPQGRSGLPALLRDRPYLVLIATCTLFSLCSNFLALSLPTYVVKGLSGPGWAPGPLLALNTLLLATCTAAVSRFVRRRCSRARAMAWAGGLWVVWCAASAAAALVPSAALVPVLVPVVVCFSLAEMTYGPASNALAAASAPIESRGTYLAAFQYSFAAASVISPSLFGLLFSRNHQLPWLAIGLLAALGTLLMLRLEHRLPHDPVPPNPTPDLQNARAGSTEGEP</sequence>
<accession>A0ABV2Z0G5</accession>
<keyword evidence="5 8" id="KW-1133">Transmembrane helix</keyword>
<feature type="transmembrane region" description="Helical" evidence="8">
    <location>
        <begin position="16"/>
        <end position="41"/>
    </location>
</feature>
<evidence type="ECO:0000256" key="4">
    <source>
        <dbReference type="ARBA" id="ARBA00022692"/>
    </source>
</evidence>
<evidence type="ECO:0000256" key="3">
    <source>
        <dbReference type="ARBA" id="ARBA00022475"/>
    </source>
</evidence>
<keyword evidence="11" id="KW-1185">Reference proteome</keyword>
<feature type="region of interest" description="Disordered" evidence="7">
    <location>
        <begin position="410"/>
        <end position="432"/>
    </location>
</feature>
<evidence type="ECO:0000259" key="9">
    <source>
        <dbReference type="PROSITE" id="PS50850"/>
    </source>
</evidence>
<dbReference type="InterPro" id="IPR050171">
    <property type="entry name" value="MFS_Transporters"/>
</dbReference>
<dbReference type="InterPro" id="IPR020846">
    <property type="entry name" value="MFS_dom"/>
</dbReference>
<comment type="subcellular location">
    <subcellularLocation>
        <location evidence="1">Cell membrane</location>
        <topology evidence="1">Multi-pass membrane protein</topology>
    </subcellularLocation>
</comment>
<comment type="caution">
    <text evidence="10">The sequence shown here is derived from an EMBL/GenBank/DDBJ whole genome shotgun (WGS) entry which is preliminary data.</text>
</comment>
<feature type="transmembrane region" description="Helical" evidence="8">
    <location>
        <begin position="224"/>
        <end position="245"/>
    </location>
</feature>
<evidence type="ECO:0000256" key="5">
    <source>
        <dbReference type="ARBA" id="ARBA00022989"/>
    </source>
</evidence>
<evidence type="ECO:0000313" key="11">
    <source>
        <dbReference type="Proteomes" id="UP001550853"/>
    </source>
</evidence>
<keyword evidence="4 8" id="KW-0812">Transmembrane</keyword>
<protein>
    <submittedName>
        <fullName evidence="10">MFS transporter</fullName>
    </submittedName>
</protein>
<reference evidence="10 11" key="1">
    <citation type="submission" date="2024-06" db="EMBL/GenBank/DDBJ databases">
        <title>The Natural Products Discovery Center: Release of the First 8490 Sequenced Strains for Exploring Actinobacteria Biosynthetic Diversity.</title>
        <authorList>
            <person name="Kalkreuter E."/>
            <person name="Kautsar S.A."/>
            <person name="Yang D."/>
            <person name="Bader C.D."/>
            <person name="Teijaro C.N."/>
            <person name="Fluegel L."/>
            <person name="Davis C.M."/>
            <person name="Simpson J.R."/>
            <person name="Lauterbach L."/>
            <person name="Steele A.D."/>
            <person name="Gui C."/>
            <person name="Meng S."/>
            <person name="Li G."/>
            <person name="Viehrig K."/>
            <person name="Ye F."/>
            <person name="Su P."/>
            <person name="Kiefer A.F."/>
            <person name="Nichols A."/>
            <person name="Cepeda A.J."/>
            <person name="Yan W."/>
            <person name="Fan B."/>
            <person name="Jiang Y."/>
            <person name="Adhikari A."/>
            <person name="Zheng C.-J."/>
            <person name="Schuster L."/>
            <person name="Cowan T.M."/>
            <person name="Smanski M.J."/>
            <person name="Chevrette M.G."/>
            <person name="De Carvalho L.P.S."/>
            <person name="Shen B."/>
        </authorList>
    </citation>
    <scope>NUCLEOTIDE SEQUENCE [LARGE SCALE GENOMIC DNA]</scope>
    <source>
        <strain evidence="10 11">NPDC033039</strain>
    </source>
</reference>
<feature type="transmembrane region" description="Helical" evidence="8">
    <location>
        <begin position="291"/>
        <end position="310"/>
    </location>
</feature>
<name>A0ABV2Z0G5_9ACTN</name>
<feature type="domain" description="Major facilitator superfamily (MFS) profile" evidence="9">
    <location>
        <begin position="1"/>
        <end position="408"/>
    </location>
</feature>
<dbReference type="InterPro" id="IPR036259">
    <property type="entry name" value="MFS_trans_sf"/>
</dbReference>
<dbReference type="PROSITE" id="PS50850">
    <property type="entry name" value="MFS"/>
    <property type="match status" value="1"/>
</dbReference>